<dbReference type="Proteomes" id="UP000008044">
    <property type="component" value="Chromosome"/>
</dbReference>
<dbReference type="Gene3D" id="3.40.50.720">
    <property type="entry name" value="NAD(P)-binding Rossmann-like Domain"/>
    <property type="match status" value="1"/>
</dbReference>
<feature type="domain" description="NAD-dependent epimerase/dehydratase" evidence="1">
    <location>
        <begin position="5"/>
        <end position="238"/>
    </location>
</feature>
<proteinExistence type="predicted"/>
<dbReference type="RefSeq" id="WP_014700189.1">
    <property type="nucleotide sequence ID" value="NC_017845.1"/>
</dbReference>
<dbReference type="EMBL" id="WABS01000001">
    <property type="protein sequence ID" value="MBI0552987.1"/>
    <property type="molecule type" value="Genomic_DNA"/>
</dbReference>
<dbReference type="KEGG" id="pec:W5S_2528"/>
<evidence type="ECO:0000313" key="7">
    <source>
        <dbReference type="Proteomes" id="UP001194579"/>
    </source>
</evidence>
<dbReference type="EMBL" id="CP003415">
    <property type="protein sequence ID" value="AFI90616.1"/>
    <property type="molecule type" value="Genomic_DNA"/>
</dbReference>
<dbReference type="PATRIC" id="fig|1166016.3.peg.2554"/>
<dbReference type="OrthoDB" id="9803010at2"/>
<reference evidence="2" key="2">
    <citation type="submission" date="2012-03" db="EMBL/GenBank/DDBJ databases">
        <authorList>
            <person name="Koskinen P."/>
            <person name="Laine P."/>
            <person name="Niemi O."/>
            <person name="Nykyri J."/>
            <person name="Harjunpaa H."/>
            <person name="Auvinen P."/>
            <person name="Paulin L."/>
            <person name="Pirhonen M."/>
            <person name="Palva T."/>
            <person name="Holm L."/>
        </authorList>
    </citation>
    <scope>NUCLEOTIDE SEQUENCE</scope>
    <source>
        <strain evidence="2">SCC3193</strain>
    </source>
</reference>
<dbReference type="STRING" id="1905730.W5S_2528"/>
<evidence type="ECO:0000313" key="3">
    <source>
        <dbReference type="EMBL" id="MBI0552987.1"/>
    </source>
</evidence>
<dbReference type="EMBL" id="PSZG01000001">
    <property type="protein sequence ID" value="RKO76574.1"/>
    <property type="molecule type" value="Genomic_DNA"/>
</dbReference>
<organism evidence="2 5">
    <name type="scientific">Pectobacterium parmentieri</name>
    <dbReference type="NCBI Taxonomy" id="1905730"/>
    <lineage>
        <taxon>Bacteria</taxon>
        <taxon>Pseudomonadati</taxon>
        <taxon>Pseudomonadota</taxon>
        <taxon>Gammaproteobacteria</taxon>
        <taxon>Enterobacterales</taxon>
        <taxon>Pectobacteriaceae</taxon>
        <taxon>Pectobacterium</taxon>
    </lineage>
</organism>
<dbReference type="Pfam" id="PF01370">
    <property type="entry name" value="Epimerase"/>
    <property type="match status" value="1"/>
</dbReference>
<keyword evidence="7" id="KW-1185">Reference proteome</keyword>
<protein>
    <submittedName>
        <fullName evidence="2">Bme24</fullName>
    </submittedName>
    <submittedName>
        <fullName evidence="4">NAD-dependent epimerase/dehydratase</fullName>
    </submittedName>
    <submittedName>
        <fullName evidence="3">SDR family oxidoreductase</fullName>
    </submittedName>
</protein>
<gene>
    <name evidence="2" type="ordered locus">W5S_2528</name>
    <name evidence="4" type="ORF">C5E00_07160</name>
    <name evidence="3" type="ORF">F6Q06_00540</name>
</gene>
<dbReference type="InterPro" id="IPR001509">
    <property type="entry name" value="Epimerase_deHydtase"/>
</dbReference>
<reference evidence="4 6" key="3">
    <citation type="journal article" date="2018" name="BMC Genomics">
        <title>High genomic variability in the plant pathogenic bacterium Pectobacterium parmentieri deciphered from de novo assembled complete genomes.</title>
        <authorList>
            <person name="Zoledowska S."/>
            <person name="Motyka-Pomagruk A."/>
            <person name="Sledz W."/>
            <person name="Mengoni A."/>
            <person name="Lojkowska E."/>
        </authorList>
    </citation>
    <scope>NUCLEOTIDE SEQUENCE [LARGE SCALE GENOMIC DNA]</scope>
    <source>
        <strain evidence="4 6">IFB5626</strain>
    </source>
</reference>
<dbReference type="PANTHER" id="PTHR43245">
    <property type="entry name" value="BIFUNCTIONAL POLYMYXIN RESISTANCE PROTEIN ARNA"/>
    <property type="match status" value="1"/>
</dbReference>
<dbReference type="CDD" id="cd08946">
    <property type="entry name" value="SDR_e"/>
    <property type="match status" value="1"/>
</dbReference>
<dbReference type="KEGG" id="ppar:A8F97_05880"/>
<dbReference type="InterPro" id="IPR050177">
    <property type="entry name" value="Lipid_A_modif_metabolic_enz"/>
</dbReference>
<evidence type="ECO:0000313" key="5">
    <source>
        <dbReference type="Proteomes" id="UP000008044"/>
    </source>
</evidence>
<dbReference type="InterPro" id="IPR036291">
    <property type="entry name" value="NAD(P)-bd_dom_sf"/>
</dbReference>
<dbReference type="eggNOG" id="COG0451">
    <property type="taxonomic scope" value="Bacteria"/>
</dbReference>
<dbReference type="HOGENOM" id="CLU_007383_1_0_6"/>
<dbReference type="GeneID" id="45848988"/>
<evidence type="ECO:0000313" key="4">
    <source>
        <dbReference type="EMBL" id="RKO76574.1"/>
    </source>
</evidence>
<sequence length="342" mass="38259">MKNTILVAGAGGYIGIPLCHLLINHGYRVVAFDRFFFGLPVSEMPQSPRFHTLRGDIRYITPDILHNVEAVIDLAGLSNDPAAQISSALTHAINYEGACHLANTAKKAGIQRYIYMSSASVYGRSGSTSADEETECHPQSLYAELKLNVERELLRLRDTTFHPVILRNATVFGLAPRMRYDLSVNIMTRMAVRDKFIAIDGDGLQQRPFIHVQDVARAVLLALRLNRQLSVPPVFNIGGDALNHNINSIAAVVAEEVPNVKIVHRTQSLDTRDYRLCFSHAKNTLGFSPTRSIRDGVREIAHILMTDQQAGTQPTCFTAQWYTDLIEWEKRLQLLQLDGHLF</sequence>
<dbReference type="Proteomes" id="UP000269665">
    <property type="component" value="Unassembled WGS sequence"/>
</dbReference>
<dbReference type="SUPFAM" id="SSF51735">
    <property type="entry name" value="NAD(P)-binding Rossmann-fold domains"/>
    <property type="match status" value="1"/>
</dbReference>
<dbReference type="Proteomes" id="UP001194579">
    <property type="component" value="Unassembled WGS sequence"/>
</dbReference>
<reference evidence="2 5" key="1">
    <citation type="journal article" date="2012" name="J. Bacteriol.">
        <title>Genome sequence of Pectobacterium sp. strain SCC3193.</title>
        <authorList>
            <person name="Koskinen J.P."/>
            <person name="Laine P."/>
            <person name="Niemi O."/>
            <person name="Nykyri J."/>
            <person name="Harjunpaa H."/>
            <person name="Auvinen P."/>
            <person name="Paulin L."/>
            <person name="Pirhonen M."/>
            <person name="Palva T."/>
            <person name="Holm L."/>
        </authorList>
    </citation>
    <scope>NUCLEOTIDE SEQUENCE [LARGE SCALE GENOMIC DNA]</scope>
    <source>
        <strain evidence="2 5">SCC3193</strain>
    </source>
</reference>
<reference evidence="3" key="5">
    <citation type="submission" date="2024-05" db="EMBL/GenBank/DDBJ databases">
        <title>Identification of Pectobacterium versatile causing blackleg of potato from New York State with a whole genome sequencing approach.</title>
        <authorList>
            <person name="Ma X."/>
            <person name="Swingle B."/>
        </authorList>
    </citation>
    <scope>NUCLEOTIDE SEQUENCE</scope>
    <source>
        <strain evidence="3">NY1588A</strain>
    </source>
</reference>
<reference evidence="7" key="4">
    <citation type="submission" date="2023-07" db="EMBL/GenBank/DDBJ databases">
        <title>Identification of Pectobacterium versatile causing blackleg of potato from New York State with a whole genome sequencing approach.</title>
        <authorList>
            <person name="Ma X."/>
            <person name="Swingle B."/>
        </authorList>
    </citation>
    <scope>NUCLEOTIDE SEQUENCE [LARGE SCALE GENOMIC DNA]</scope>
    <source>
        <strain evidence="7">NY1588A</strain>
    </source>
</reference>
<dbReference type="PANTHER" id="PTHR43245:SF23">
    <property type="entry name" value="NAD(P)-BINDING DOMAIN-CONTAINING PROTEIN"/>
    <property type="match status" value="1"/>
</dbReference>
<evidence type="ECO:0000313" key="6">
    <source>
        <dbReference type="Proteomes" id="UP000269665"/>
    </source>
</evidence>
<name>A0A0H3I9J9_PECPM</name>
<accession>A0A0H3I9J9</accession>
<dbReference type="AlphaFoldDB" id="A0A0H3I9J9"/>
<evidence type="ECO:0000259" key="1">
    <source>
        <dbReference type="Pfam" id="PF01370"/>
    </source>
</evidence>
<evidence type="ECO:0000313" key="2">
    <source>
        <dbReference type="EMBL" id="AFI90616.1"/>
    </source>
</evidence>